<dbReference type="Gene3D" id="1.10.260.40">
    <property type="entry name" value="lambda repressor-like DNA-binding domains"/>
    <property type="match status" value="1"/>
</dbReference>
<sequence length="222" mass="24087">MGKRNLQEGQRRSCGSSAIPNGCSSHFDYPCPHGLDRFGPCARSALEAGIELPSLTGAFTDSAGGQPEDRGSGFDLRDQLVSFRLHGGQGSVIFHTKQAGISHSPARRGGGISLTMDQNETFRENLLAALAESGMTEAELSIKAGLNRRAVTDIRERRTVSPKISTVFALAQALHRDPGELLGIGQRYQLDRRLAEFLEQFGPEDQARFLDALTALPRPRAE</sequence>
<dbReference type="InterPro" id="IPR010982">
    <property type="entry name" value="Lambda_DNA-bd_dom_sf"/>
</dbReference>
<dbReference type="OrthoDB" id="7873748at2"/>
<accession>A0A443L7Q7</accession>
<dbReference type="SMART" id="SM00530">
    <property type="entry name" value="HTH_XRE"/>
    <property type="match status" value="1"/>
</dbReference>
<dbReference type="InterPro" id="IPR001387">
    <property type="entry name" value="Cro/C1-type_HTH"/>
</dbReference>
<dbReference type="SUPFAM" id="SSF47413">
    <property type="entry name" value="lambda repressor-like DNA-binding domains"/>
    <property type="match status" value="1"/>
</dbReference>
<keyword evidence="3" id="KW-1185">Reference proteome</keyword>
<dbReference type="RefSeq" id="WP_128151371.1">
    <property type="nucleotide sequence ID" value="NZ_SAVB01000025.1"/>
</dbReference>
<dbReference type="Proteomes" id="UP000286594">
    <property type="component" value="Unassembled WGS sequence"/>
</dbReference>
<organism evidence="2 3">
    <name type="scientific">Paenirhodobacter ferrireducens</name>
    <dbReference type="NCBI Taxonomy" id="1215032"/>
    <lineage>
        <taxon>Bacteria</taxon>
        <taxon>Pseudomonadati</taxon>
        <taxon>Pseudomonadota</taxon>
        <taxon>Alphaproteobacteria</taxon>
        <taxon>Rhodobacterales</taxon>
        <taxon>Rhodobacter group</taxon>
        <taxon>Paenirhodobacter</taxon>
    </lineage>
</organism>
<protein>
    <recommendedName>
        <fullName evidence="1">HTH cro/C1-type domain-containing protein</fullName>
    </recommendedName>
</protein>
<proteinExistence type="predicted"/>
<dbReference type="Pfam" id="PF13443">
    <property type="entry name" value="HTH_26"/>
    <property type="match status" value="1"/>
</dbReference>
<gene>
    <name evidence="2" type="ORF">EOW65_16685</name>
</gene>
<reference evidence="2 3" key="1">
    <citation type="submission" date="2019-01" db="EMBL/GenBank/DDBJ databases">
        <title>Sinorhodobacter populi sp. nov. isolated from the symptomatic bark tissue of Populus euramericana canker.</title>
        <authorList>
            <person name="Xu G."/>
        </authorList>
    </citation>
    <scope>NUCLEOTIDE SEQUENCE [LARGE SCALE GENOMIC DNA]</scope>
    <source>
        <strain evidence="2 3">CCTCC AB2012026</strain>
    </source>
</reference>
<dbReference type="GO" id="GO:0003677">
    <property type="term" value="F:DNA binding"/>
    <property type="evidence" value="ECO:0007669"/>
    <property type="project" value="InterPro"/>
</dbReference>
<dbReference type="PROSITE" id="PS50943">
    <property type="entry name" value="HTH_CROC1"/>
    <property type="match status" value="1"/>
</dbReference>
<evidence type="ECO:0000313" key="2">
    <source>
        <dbReference type="EMBL" id="RWR45214.1"/>
    </source>
</evidence>
<dbReference type="EMBL" id="SAVB01000025">
    <property type="protein sequence ID" value="RWR45214.1"/>
    <property type="molecule type" value="Genomic_DNA"/>
</dbReference>
<feature type="domain" description="HTH cro/C1-type" evidence="1">
    <location>
        <begin position="126"/>
        <end position="181"/>
    </location>
</feature>
<evidence type="ECO:0000313" key="3">
    <source>
        <dbReference type="Proteomes" id="UP000286594"/>
    </source>
</evidence>
<name>A0A443L7Q7_9RHOB</name>
<comment type="caution">
    <text evidence="2">The sequence shown here is derived from an EMBL/GenBank/DDBJ whole genome shotgun (WGS) entry which is preliminary data.</text>
</comment>
<dbReference type="AlphaFoldDB" id="A0A443L7Q7"/>
<evidence type="ECO:0000259" key="1">
    <source>
        <dbReference type="PROSITE" id="PS50943"/>
    </source>
</evidence>